<evidence type="ECO:0000259" key="6">
    <source>
        <dbReference type="Pfam" id="PF14759"/>
    </source>
</evidence>
<dbReference type="PANTHER" id="PTHR43557">
    <property type="entry name" value="APOPTOSIS-INDUCING FACTOR 1"/>
    <property type="match status" value="1"/>
</dbReference>
<keyword evidence="3" id="KW-0274">FAD</keyword>
<dbReference type="Proteomes" id="UP000774283">
    <property type="component" value="Unassembled WGS sequence"/>
</dbReference>
<evidence type="ECO:0000313" key="7">
    <source>
        <dbReference type="EMBL" id="NKX92118.1"/>
    </source>
</evidence>
<dbReference type="AlphaFoldDB" id="A0A9X5IQY0"/>
<dbReference type="PRINTS" id="PR00368">
    <property type="entry name" value="FADPNR"/>
</dbReference>
<keyword evidence="4" id="KW-0560">Oxidoreductase</keyword>
<evidence type="ECO:0000256" key="3">
    <source>
        <dbReference type="ARBA" id="ARBA00022827"/>
    </source>
</evidence>
<evidence type="ECO:0000256" key="2">
    <source>
        <dbReference type="ARBA" id="ARBA00022630"/>
    </source>
</evidence>
<dbReference type="PRINTS" id="PR00411">
    <property type="entry name" value="PNDRDTASEI"/>
</dbReference>
<dbReference type="SUPFAM" id="SSF51905">
    <property type="entry name" value="FAD/NAD(P)-binding domain"/>
    <property type="match status" value="2"/>
</dbReference>
<sequence length="445" mass="45980">MEPAPTSARVPRSVVVVGAGLAGARTASRLRDLGFAGRLTVVGDEPLAPYDRPPLSKHLLDRPQPTWLADDLGIRLSELADEVLLGVAAVGIDAVAHAEHPTYRVAIRAADGTPRTLEADAVVLACGSRPVRPAGWEHALVLHTADDADRLRARLAEASAAGGRRHVVCVGAGWIGAELAGVLTDAGIDVTVVEAAPVPLAAALGEHAGRLTLPWYDERPGLRLVTGARVDAVRPGGVDLGDGTTISAEVVVAAVGARPATAWLDGTLAGLVELGPRGAVVVDEQHRPIDATGQPVAGLEGVRVVGDAALRRSPRHGWVAGGHWDAALTGPETAVRSLLGCLDGPTPDPAPYVFSTQLGHELSMFGVPGADDDVVVRGGDERPGGTGGWTALWFAPEDGRPGRTLTAALAVDRPRDVAAARRLFAGAELPRLDPAVAADPDSRLR</sequence>
<dbReference type="SUPFAM" id="SSF55424">
    <property type="entry name" value="FAD/NAD-linked reductases, dimerisation (C-terminal) domain"/>
    <property type="match status" value="1"/>
</dbReference>
<accession>A0A9X5IQY0</accession>
<evidence type="ECO:0000256" key="4">
    <source>
        <dbReference type="ARBA" id="ARBA00023002"/>
    </source>
</evidence>
<organism evidence="7 8">
    <name type="scientific">Sanguibacter hominis ATCC BAA-789</name>
    <dbReference type="NCBI Taxonomy" id="1312740"/>
    <lineage>
        <taxon>Bacteria</taxon>
        <taxon>Bacillati</taxon>
        <taxon>Actinomycetota</taxon>
        <taxon>Actinomycetes</taxon>
        <taxon>Micrococcales</taxon>
        <taxon>Sanguibacteraceae</taxon>
        <taxon>Sanguibacter</taxon>
    </lineage>
</organism>
<protein>
    <submittedName>
        <fullName evidence="7">Oxidoreductase</fullName>
    </submittedName>
</protein>
<reference evidence="7 8" key="1">
    <citation type="submission" date="2020-04" db="EMBL/GenBank/DDBJ databases">
        <title>MicrobeNet Type strains.</title>
        <authorList>
            <person name="Nicholson A.C."/>
        </authorList>
    </citation>
    <scope>NUCLEOTIDE SEQUENCE [LARGE SCALE GENOMIC DNA]</scope>
    <source>
        <strain evidence="7 8">ATCC BAA-789</strain>
    </source>
</reference>
<dbReference type="EMBL" id="JAAXOW010000001">
    <property type="protein sequence ID" value="NKX92118.1"/>
    <property type="molecule type" value="Genomic_DNA"/>
</dbReference>
<evidence type="ECO:0000313" key="8">
    <source>
        <dbReference type="Proteomes" id="UP000774283"/>
    </source>
</evidence>
<evidence type="ECO:0000256" key="1">
    <source>
        <dbReference type="ARBA" id="ARBA00001974"/>
    </source>
</evidence>
<proteinExistence type="predicted"/>
<keyword evidence="2" id="KW-0285">Flavoprotein</keyword>
<dbReference type="GO" id="GO:0016651">
    <property type="term" value="F:oxidoreductase activity, acting on NAD(P)H"/>
    <property type="evidence" value="ECO:0007669"/>
    <property type="project" value="TreeGrafter"/>
</dbReference>
<feature type="domain" description="Reductase C-terminal" evidence="6">
    <location>
        <begin position="354"/>
        <end position="445"/>
    </location>
</feature>
<dbReference type="Gene3D" id="3.50.50.60">
    <property type="entry name" value="FAD/NAD(P)-binding domain"/>
    <property type="match status" value="2"/>
</dbReference>
<dbReference type="GO" id="GO:0005737">
    <property type="term" value="C:cytoplasm"/>
    <property type="evidence" value="ECO:0007669"/>
    <property type="project" value="TreeGrafter"/>
</dbReference>
<dbReference type="InterPro" id="IPR023753">
    <property type="entry name" value="FAD/NAD-binding_dom"/>
</dbReference>
<dbReference type="InterPro" id="IPR028202">
    <property type="entry name" value="Reductase_C"/>
</dbReference>
<dbReference type="Pfam" id="PF14759">
    <property type="entry name" value="Reductase_C"/>
    <property type="match status" value="1"/>
</dbReference>
<dbReference type="InterPro" id="IPR016156">
    <property type="entry name" value="FAD/NAD-linked_Rdtase_dimer_sf"/>
</dbReference>
<dbReference type="Gene3D" id="3.30.390.30">
    <property type="match status" value="1"/>
</dbReference>
<gene>
    <name evidence="7" type="ORF">HF995_02325</name>
</gene>
<keyword evidence="8" id="KW-1185">Reference proteome</keyword>
<comment type="caution">
    <text evidence="7">The sequence shown here is derived from an EMBL/GenBank/DDBJ whole genome shotgun (WGS) entry which is preliminary data.</text>
</comment>
<dbReference type="PANTHER" id="PTHR43557:SF2">
    <property type="entry name" value="RIESKE DOMAIN-CONTAINING PROTEIN-RELATED"/>
    <property type="match status" value="1"/>
</dbReference>
<name>A0A9X5IQY0_9MICO</name>
<feature type="domain" description="FAD/NAD(P)-binding" evidence="5">
    <location>
        <begin position="13"/>
        <end position="313"/>
    </location>
</feature>
<dbReference type="InterPro" id="IPR036188">
    <property type="entry name" value="FAD/NAD-bd_sf"/>
</dbReference>
<comment type="cofactor">
    <cofactor evidence="1">
        <name>FAD</name>
        <dbReference type="ChEBI" id="CHEBI:57692"/>
    </cofactor>
</comment>
<evidence type="ECO:0000259" key="5">
    <source>
        <dbReference type="Pfam" id="PF07992"/>
    </source>
</evidence>
<dbReference type="InterPro" id="IPR050446">
    <property type="entry name" value="FAD-oxidoreductase/Apoptosis"/>
</dbReference>
<dbReference type="Pfam" id="PF07992">
    <property type="entry name" value="Pyr_redox_2"/>
    <property type="match status" value="1"/>
</dbReference>